<dbReference type="CDD" id="cd11362">
    <property type="entry name" value="RNase_PH_bact"/>
    <property type="match status" value="1"/>
</dbReference>
<evidence type="ECO:0000256" key="2">
    <source>
        <dbReference type="ARBA" id="ARBA00022552"/>
    </source>
</evidence>
<dbReference type="RefSeq" id="WP_259845019.1">
    <property type="nucleotide sequence ID" value="NZ_BAAAQG010000007.1"/>
</dbReference>
<name>A0ABN2IJF3_9ACTN</name>
<dbReference type="PANTHER" id="PTHR11953">
    <property type="entry name" value="EXOSOME COMPLEX COMPONENT"/>
    <property type="match status" value="1"/>
</dbReference>
<dbReference type="InterPro" id="IPR050080">
    <property type="entry name" value="RNase_PH"/>
</dbReference>
<dbReference type="InterPro" id="IPR018336">
    <property type="entry name" value="RNase_PH_CS"/>
</dbReference>
<keyword evidence="3 7" id="KW-0820">tRNA-binding</keyword>
<evidence type="ECO:0000256" key="6">
    <source>
        <dbReference type="ARBA" id="ARBA00022884"/>
    </source>
</evidence>
<proteinExistence type="inferred from homology"/>
<keyword evidence="4 7" id="KW-0819">tRNA processing</keyword>
<evidence type="ECO:0000256" key="1">
    <source>
        <dbReference type="ARBA" id="ARBA00006678"/>
    </source>
</evidence>
<keyword evidence="7" id="KW-0808">Transferase</keyword>
<dbReference type="Pfam" id="PF01138">
    <property type="entry name" value="RNase_PH"/>
    <property type="match status" value="1"/>
</dbReference>
<dbReference type="InterPro" id="IPR001247">
    <property type="entry name" value="ExoRNase_PH_dom1"/>
</dbReference>
<dbReference type="NCBIfam" id="TIGR01966">
    <property type="entry name" value="RNasePH"/>
    <property type="match status" value="1"/>
</dbReference>
<accession>A0ABN2IJF3</accession>
<evidence type="ECO:0000256" key="3">
    <source>
        <dbReference type="ARBA" id="ARBA00022555"/>
    </source>
</evidence>
<evidence type="ECO:0000259" key="9">
    <source>
        <dbReference type="Pfam" id="PF03725"/>
    </source>
</evidence>
<dbReference type="HAMAP" id="MF_00564">
    <property type="entry name" value="RNase_PH"/>
    <property type="match status" value="1"/>
</dbReference>
<dbReference type="SUPFAM" id="SSF54211">
    <property type="entry name" value="Ribosomal protein S5 domain 2-like"/>
    <property type="match status" value="1"/>
</dbReference>
<feature type="binding site" evidence="7">
    <location>
        <position position="92"/>
    </location>
    <ligand>
        <name>phosphate</name>
        <dbReference type="ChEBI" id="CHEBI:43474"/>
        <note>substrate</note>
    </ligand>
</feature>
<evidence type="ECO:0000256" key="7">
    <source>
        <dbReference type="HAMAP-Rule" id="MF_00564"/>
    </source>
</evidence>
<sequence length="263" mass="27247">MTSSTDGRADGRADGDLRDVTITRGFTSHPAGSVLVTFGQTRVMCTASVTEGVPRWRKGSGLGWLTAEYAMLPAATHERSGRESVRGKVGGRTHEISRLVGRSLRACIDLSALGENTIALDCDVLQADGGTRTAAITGAYVALADAVTWLKAKGAVTGNPLTSAVAAVSVGVVDGRVLCDLPYEEDSRAGVDMNVVCTDAGQLVEVQGTAEGAAFGRDTLDAMLDSAQAGCDKLFELQREALAAPYPGELPAPPAARTAGRQP</sequence>
<comment type="catalytic activity">
    <reaction evidence="7">
        <text>tRNA(n+1) + phosphate = tRNA(n) + a ribonucleoside 5'-diphosphate</text>
        <dbReference type="Rhea" id="RHEA:10628"/>
        <dbReference type="Rhea" id="RHEA-COMP:17343"/>
        <dbReference type="Rhea" id="RHEA-COMP:17344"/>
        <dbReference type="ChEBI" id="CHEBI:43474"/>
        <dbReference type="ChEBI" id="CHEBI:57930"/>
        <dbReference type="ChEBI" id="CHEBI:173114"/>
        <dbReference type="EC" id="2.7.7.56"/>
    </reaction>
</comment>
<organism evidence="10 11">
    <name type="scientific">Dietzia cercidiphylli</name>
    <dbReference type="NCBI Taxonomy" id="498199"/>
    <lineage>
        <taxon>Bacteria</taxon>
        <taxon>Bacillati</taxon>
        <taxon>Actinomycetota</taxon>
        <taxon>Actinomycetes</taxon>
        <taxon>Mycobacteriales</taxon>
        <taxon>Dietziaceae</taxon>
        <taxon>Dietzia</taxon>
    </lineage>
</organism>
<dbReference type="EC" id="2.7.7.56" evidence="7"/>
<dbReference type="InterPro" id="IPR015847">
    <property type="entry name" value="ExoRNase_PH_dom2"/>
</dbReference>
<dbReference type="EMBL" id="BAAAQG010000007">
    <property type="protein sequence ID" value="GAA1706215.1"/>
    <property type="molecule type" value="Genomic_DNA"/>
</dbReference>
<dbReference type="InterPro" id="IPR036345">
    <property type="entry name" value="ExoRNase_PH_dom2_sf"/>
</dbReference>
<evidence type="ECO:0000256" key="4">
    <source>
        <dbReference type="ARBA" id="ARBA00022694"/>
    </source>
</evidence>
<dbReference type="Pfam" id="PF03725">
    <property type="entry name" value="RNase_PH_C"/>
    <property type="match status" value="1"/>
</dbReference>
<keyword evidence="2 7" id="KW-0698">rRNA processing</keyword>
<dbReference type="Gene3D" id="3.30.230.70">
    <property type="entry name" value="GHMP Kinase, N-terminal domain"/>
    <property type="match status" value="1"/>
</dbReference>
<comment type="subunit">
    <text evidence="7">Homohexameric ring arranged as a trimer of dimers.</text>
</comment>
<keyword evidence="5 7" id="KW-0548">Nucleotidyltransferase</keyword>
<evidence type="ECO:0000259" key="8">
    <source>
        <dbReference type="Pfam" id="PF01138"/>
    </source>
</evidence>
<dbReference type="InterPro" id="IPR002381">
    <property type="entry name" value="RNase_PH_bac-type"/>
</dbReference>
<dbReference type="PROSITE" id="PS01277">
    <property type="entry name" value="RIBONUCLEASE_PH"/>
    <property type="match status" value="1"/>
</dbReference>
<evidence type="ECO:0000313" key="11">
    <source>
        <dbReference type="Proteomes" id="UP001500383"/>
    </source>
</evidence>
<keyword evidence="11" id="KW-1185">Reference proteome</keyword>
<dbReference type="Proteomes" id="UP001500383">
    <property type="component" value="Unassembled WGS sequence"/>
</dbReference>
<feature type="domain" description="Exoribonuclease phosphorolytic" evidence="9">
    <location>
        <begin position="165"/>
        <end position="229"/>
    </location>
</feature>
<comment type="similarity">
    <text evidence="1 7">Belongs to the RNase PH family.</text>
</comment>
<dbReference type="PANTHER" id="PTHR11953:SF0">
    <property type="entry name" value="EXOSOME COMPLEX COMPONENT RRP41"/>
    <property type="match status" value="1"/>
</dbReference>
<keyword evidence="6" id="KW-0694">RNA-binding</keyword>
<reference evidence="10 11" key="1">
    <citation type="journal article" date="2019" name="Int. J. Syst. Evol. Microbiol.">
        <title>The Global Catalogue of Microorganisms (GCM) 10K type strain sequencing project: providing services to taxonomists for standard genome sequencing and annotation.</title>
        <authorList>
            <consortium name="The Broad Institute Genomics Platform"/>
            <consortium name="The Broad Institute Genome Sequencing Center for Infectious Disease"/>
            <person name="Wu L."/>
            <person name="Ma J."/>
        </authorList>
    </citation>
    <scope>NUCLEOTIDE SEQUENCE [LARGE SCALE GENOMIC DNA]</scope>
    <source>
        <strain evidence="10 11">JCM 16002</strain>
    </source>
</reference>
<evidence type="ECO:0000256" key="5">
    <source>
        <dbReference type="ARBA" id="ARBA00022695"/>
    </source>
</evidence>
<dbReference type="InterPro" id="IPR020568">
    <property type="entry name" value="Ribosomal_Su5_D2-typ_SF"/>
</dbReference>
<protein>
    <recommendedName>
        <fullName evidence="7">Ribonuclease PH</fullName>
        <shortName evidence="7">RNase PH</shortName>
        <ecNumber evidence="7">2.7.7.56</ecNumber>
    </recommendedName>
    <alternativeName>
        <fullName evidence="7">tRNA nucleotidyltransferase</fullName>
    </alternativeName>
</protein>
<feature type="binding site" evidence="7">
    <location>
        <begin position="130"/>
        <end position="132"/>
    </location>
    <ligand>
        <name>phosphate</name>
        <dbReference type="ChEBI" id="CHEBI:43474"/>
        <note>substrate</note>
    </ligand>
</feature>
<gene>
    <name evidence="7 10" type="primary">rph</name>
    <name evidence="10" type="ORF">GCM10009831_14870</name>
</gene>
<evidence type="ECO:0000313" key="10">
    <source>
        <dbReference type="EMBL" id="GAA1706215.1"/>
    </source>
</evidence>
<comment type="function">
    <text evidence="7">Phosphorolytic 3'-5' exoribonuclease that plays an important role in tRNA 3'-end maturation. Removes nucleotide residues following the 3'-CCA terminus of tRNAs; can also add nucleotides to the ends of RNA molecules by using nucleoside diphosphates as substrates, but this may not be physiologically important. Probably plays a role in initiation of 16S rRNA degradation (leading to ribosome degradation) during starvation.</text>
</comment>
<dbReference type="SUPFAM" id="SSF55666">
    <property type="entry name" value="Ribonuclease PH domain 2-like"/>
    <property type="match status" value="1"/>
</dbReference>
<comment type="caution">
    <text evidence="10">The sequence shown here is derived from an EMBL/GenBank/DDBJ whole genome shotgun (WGS) entry which is preliminary data.</text>
</comment>
<feature type="domain" description="Exoribonuclease phosphorolytic" evidence="8">
    <location>
        <begin position="17"/>
        <end position="146"/>
    </location>
</feature>
<dbReference type="InterPro" id="IPR027408">
    <property type="entry name" value="PNPase/RNase_PH_dom_sf"/>
</dbReference>